<dbReference type="PROSITE" id="PS50294">
    <property type="entry name" value="WD_REPEATS_REGION"/>
    <property type="match status" value="1"/>
</dbReference>
<sequence length="3505" mass="375189">MRVWDVASGARLLRLRDHTDGVVAVASWQAGSDWRLASASWDGTVRVWDAVTGAPLRTMAGHTGMVAAVTSWQAGSDQRLATASEDGTVLVWDAVTGARLLTLGDHTSGAVAVTPWQAGSDRRLATADAHGTVRVWNADSGALLLTLEGHTGRVRTVTSLQGEPGRRVVVSASDDHTVRLWSLPDGAPGPAGLPEEPDGPVDAGNDSEAGGSDSSADVAGEAGRDDVLLPSQLSEDDVSARFGWLGSVNPGRDDDPDSPDSRWRDSATNCVLAAIGTDMSLADGEGWQVPPEVPSPVVWLQRYAEGRPLVEVADYDAVVEVMAGAEPGARGVLVMTGEGGGVSHAVNVVRTDDGRVVFLDGQWGGLARGPVEPGRLRFVATTDGVGTPRPPARVGNDPTRSVPEHEDLAGMDGFTRASSESQVPADGHRTPSPDELPDPHDTLVAEDDHGSQHSPGRSSSSESSSSDDLPPQGSTIDFRKAKDDWHKIEFRMSRSDYSPTLDAVPEEWPPPADPDAPVDAEDLAGAYGGGSATSPATGLGIAGEADATPAGSTPEVDRRRAITPLSHPRPTPRTTTTYQIETSSGGLSAGQDREPFQSYQRLGVSTSPDSRPTVADFPVHVPVQPLVTHSHPPLRLSDDGTLAINGTNSTSGDNPVTEAKEFYATEEVIDTARRGLARAGANVTLTVDPAVTITVDHGGRPVTLHKVGVSFDSLPPDVCVEFAGVVLGGVPDGVVFRAEGQTFLAATDAGNGRELLGVHHLAEGVAAVAAGDTPLAAVDPEWATARIAADQRLTGGFTEPSLPGAAYGGALRNDPASPAAHARLNQVARRIGINEHAWPRIGEAYATSTIMSRGDDGEVSMTTDFARGGTASNAYGYHFAAVVAQSADGRTQITLENYARVGWRRRAVDEAIERTLAAYRGRFDTVTATLERALADNAGGTRAADVLRRKLDLATALAAVDTSRADPAGPDAAARQTARAAMARLMDLPQASDTWHFKMFSQRPGETFHEQRAVLYDDAVPVTLTNPLTTVVVGGSIAPDPLRINFDSESKALGPVELNKLRSVARQTAKITVWRHDNDLPLPTFDVTGYGNGSRLRRGSATGTGWERANAVGDALRNHLDQSLTALLQGGQDVTAADIVIARDSRGRDLRETRPDGVAAAEDLRRTDVVVHVPSPRPASAEIAGRAAEDVLLPSDMSPAEVSGWLPWLGEVNPYRDLGEQFATNCVLAAIGTDMSLADGVGHQVPPEAYLPVVWLKRYADRPLVEAADYAAVVEVMKAAEPGSRGVVVVTGEGDRISHAVNVVRTDDGKVVFLDGQGGGLARGPARPGRVRFVATTDGVGVPRAPSSTAGDDATATVPAGEDLAGAGEGSAPAPSTAAGIVGGGDVAATPAGSTPEVERLTRELAGIRDRTAAVESDLAAARSELSSAREALAREVDARAAVPPAPATQTPTSAAQTPANGDETPASGDAAQAAERAAWERLTQAQDRVAELERQRGTTRQLLERAVRAADRTRQALEQDVTSRETDWRTAAQQWTDGLEAAQAGAAAAADRAAERFRQRNAARVAAEQLADQWAGEREVARQEAATRAAQRLVAGQEARERAAAREQARRDEQARWDTWQGVQRAMAARKALRDAARAEADRQEQRRQEQEARAAEEESRRQVADQDPGQQHLAAERAQQRQVAAAAAQWRARERELAEGAARTWQDQQHADDQLTEQAQRRWAEGRREAERAEAERVRADEDARRQEDEWQRADLRAVEEERERVEAEREHADDAERRAETWREAELRDAVDAAARTAERTRLEQNVARHQAQLDRARNAASDARTVWERAVGERDRADAARAAVTGTARDLAPATPWYFATGALGELSVSAVRHLTPQQVTDTVAQLMDDLPSGWPTGAADDIEMGATDRLDLGTAHQEAAIRSRVSAALHTLLTAPDPGDSRAVEEHRERWEQALFSGETLSAGGRLVWIRPVPYGPRPAPAGAAGGMRMYGVSFGSTKVGNDTSVSSGRKTDGGLEETFDISTGHASRLIANLPSVSIKSERQQAMSRETRVIWGRKMYVTQSTSFTSGVSFQVFVNGVEWGRASVPAGTGLLDLSLPTLYANGSAAPNPAAPPAPSPPGPPARSTSQARDVLNAIDLTPLVTGWHQALTAALPADTAAGVAAKVTRQLLNERTTRNRSRWVLSNGDMTDTIDERLTVGRFRGYVDTKAVLRELQLVGITEGVTVRDDLGVIATSGEEVSDTSGAGLDVDAVVLGLTHASADPGGREEAAEKTAGGFSFGLGGESERESALEVGGKALNHTVLNRKADQARYRVVFDLTVTTHGDSPVAPVTRRVVAELGVPVSEAQQFERSVFGTVFTPEFGGPGTGRPRALITPAAATPAPPPTPADEIAVRLSPLLLWAPQARHSYVPPAGPAPREPLALAMRRGQGLGIAANMPGAEQVADLVQSVLRQKSGRADIGAVARRTVLAKVGRAAMEADPTRTQAGKKFTVRVGGERYQILVTEHRRELLDSPEYPMTVNARALTGATTSASRSTEGSLSGRLGGRVSNPVRGIERSDRNGHRTEHQGRVFFPRLGVMAEHARSNEHELSQVVQEYRRTETVGDVVDHRYRTAFEVVIRAQTDSGWGPRETWLVGAGHGAEVATHIAVPVEHVPRDPRTGEERAVTSARLDGAGVTRANPRPDSAWAPAGRASHLPLDVQGSAGLYAAFRYVPELPATAARLYQQVNGLPDEWFDEPMNWPDAVFDLGAGSELAGGFPEAVEEHGWELQLPAHDGYRQAVRIRERFFAAGLTYQYSSDGIDSADGVELEQYRQSAISHAAGTSNELSLGGKAGVGGQYLNHATTAKKGDSASDGSDKAHERGRFGGGLYVEGGVSFGGSDGRDYGAIDITRATYNDVVHAYHGRVVFEVTALRTRDGETTATAPVYLDADDAVDLLATDRAAEDLGLYRPRTQAPDPASSREIIDPELLPAVGHPERLRANAVLDTILRRLRERGLFASGEGVPDHLRRALVKRFSSRNLEPQYLPLSGQGVYGWFPVPTPYHTTQYLWVRVSATPSAAQSSDRPREQVSLTLRGETHDAQSNTETSGSSWGGLVNLSGRGAWNDQGSVLGGLGDYGHESAESSERGTQSESKDIFRTGPKKSHEVEYPLDFTIDMTLTTEMPQAVTYVLDSVRSVLFGGAWLAGLWQPNLERSVRDLWDNLPGIGWQEQIQVAGDVRLIVPRYLTRPTAEQPGSWQGQIPAPAPAPTGAGRPTPRWAEPRPHRPRLNDDLAGDRNLHPWRLHRVAREFERWAALTTRPPRLRQGLDLSADGAWRVPGVHGGSDFDRLVAHHASEMMLRSRIEPLLEHRYQVPGTGVTLGLDIRRAEFYVDKDGQPLAFEQKARRYQQNEAGPINKGDSSSGWEFSFGPQTGAPTGGIKKLGWNGDGHGVGREHGEAHAAEMSEVNERNVEAKRAFHQYRYDVTAVIYGPYGTLLVDVERGLYVMREQAPTIPVTTAA</sequence>
<feature type="compositionally biased region" description="Basic and acidic residues" evidence="5">
    <location>
        <begin position="3265"/>
        <end position="3279"/>
    </location>
</feature>
<keyword evidence="1 3" id="KW-0853">WD repeat</keyword>
<feature type="region of interest" description="Disordered" evidence="5">
    <location>
        <begin position="3237"/>
        <end position="3279"/>
    </location>
</feature>
<feature type="compositionally biased region" description="Basic and acidic residues" evidence="5">
    <location>
        <begin position="2560"/>
        <end position="2569"/>
    </location>
</feature>
<feature type="coiled-coil region" evidence="4">
    <location>
        <begin position="1483"/>
        <end position="1521"/>
    </location>
</feature>
<name>A0A562WCZ6_9ACTN</name>
<dbReference type="Pfam" id="PF15644">
    <property type="entry name" value="Gln_amidase"/>
    <property type="match status" value="2"/>
</dbReference>
<feature type="domain" description="Tox-PL" evidence="6">
    <location>
        <begin position="308"/>
        <end position="364"/>
    </location>
</feature>
<feature type="region of interest" description="Disordered" evidence="5">
    <location>
        <begin position="1761"/>
        <end position="1780"/>
    </location>
</feature>
<evidence type="ECO:0000259" key="6">
    <source>
        <dbReference type="Pfam" id="PF15644"/>
    </source>
</evidence>
<feature type="compositionally biased region" description="Low complexity" evidence="5">
    <location>
        <begin position="3254"/>
        <end position="3263"/>
    </location>
</feature>
<dbReference type="Gene3D" id="2.130.10.10">
    <property type="entry name" value="YVTN repeat-like/Quinoprotein amine dehydrogenase"/>
    <property type="match status" value="1"/>
</dbReference>
<dbReference type="SUPFAM" id="SSF50978">
    <property type="entry name" value="WD40 repeat-like"/>
    <property type="match status" value="1"/>
</dbReference>
<feature type="region of interest" description="Disordered" evidence="5">
    <location>
        <begin position="1440"/>
        <end position="1475"/>
    </location>
</feature>
<proteinExistence type="predicted"/>
<dbReference type="PANTHER" id="PTHR19848">
    <property type="entry name" value="WD40 REPEAT PROTEIN"/>
    <property type="match status" value="1"/>
</dbReference>
<protein>
    <submittedName>
        <fullName evidence="7">WD domain G-beta repeat uncharacterized protein</fullName>
    </submittedName>
</protein>
<keyword evidence="4" id="KW-0175">Coiled coil</keyword>
<dbReference type="PRINTS" id="PR00320">
    <property type="entry name" value="GPROTEINBRPT"/>
</dbReference>
<evidence type="ECO:0000256" key="1">
    <source>
        <dbReference type="ARBA" id="ARBA00022574"/>
    </source>
</evidence>
<dbReference type="EMBL" id="VLLP01000001">
    <property type="protein sequence ID" value="TWJ27444.1"/>
    <property type="molecule type" value="Genomic_DNA"/>
</dbReference>
<dbReference type="InterPro" id="IPR028908">
    <property type="entry name" value="Tox-PL_dom"/>
</dbReference>
<feature type="compositionally biased region" description="Polar residues" evidence="5">
    <location>
        <begin position="3087"/>
        <end position="3096"/>
    </location>
</feature>
<feature type="compositionally biased region" description="Low complexity" evidence="5">
    <location>
        <begin position="1682"/>
        <end position="1692"/>
    </location>
</feature>
<gene>
    <name evidence="7" type="ORF">JD81_00933</name>
</gene>
<feature type="compositionally biased region" description="Polar residues" evidence="5">
    <location>
        <begin position="2533"/>
        <end position="2543"/>
    </location>
</feature>
<dbReference type="InterPro" id="IPR036322">
    <property type="entry name" value="WD40_repeat_dom_sf"/>
</dbReference>
<dbReference type="SMART" id="SM00320">
    <property type="entry name" value="WD40"/>
    <property type="match status" value="4"/>
</dbReference>
<evidence type="ECO:0000256" key="3">
    <source>
        <dbReference type="PROSITE-ProRule" id="PRU00221"/>
    </source>
</evidence>
<feature type="region of interest" description="Disordered" evidence="5">
    <location>
        <begin position="1632"/>
        <end position="1752"/>
    </location>
</feature>
<dbReference type="InterPro" id="IPR020472">
    <property type="entry name" value="WD40_PAC1"/>
</dbReference>
<dbReference type="CDD" id="cd00200">
    <property type="entry name" value="WD40"/>
    <property type="match status" value="1"/>
</dbReference>
<dbReference type="PANTHER" id="PTHR19848:SF8">
    <property type="entry name" value="F-BOX AND WD REPEAT DOMAIN CONTAINING 7"/>
    <property type="match status" value="1"/>
</dbReference>
<reference evidence="7 8" key="1">
    <citation type="submission" date="2019-07" db="EMBL/GenBank/DDBJ databases">
        <title>R&amp;d 2014.</title>
        <authorList>
            <person name="Klenk H.-P."/>
        </authorList>
    </citation>
    <scope>NUCLEOTIDE SEQUENCE [LARGE SCALE GENOMIC DNA]</scope>
    <source>
        <strain evidence="7 8">DSM 43912</strain>
    </source>
</reference>
<dbReference type="InterPro" id="IPR015943">
    <property type="entry name" value="WD40/YVTN_repeat-like_dom_sf"/>
</dbReference>
<feature type="compositionally biased region" description="Basic and acidic residues" evidence="5">
    <location>
        <begin position="3123"/>
        <end position="3132"/>
    </location>
</feature>
<feature type="compositionally biased region" description="Basic and acidic residues" evidence="5">
    <location>
        <begin position="426"/>
        <end position="451"/>
    </location>
</feature>
<feature type="region of interest" description="Disordered" evidence="5">
    <location>
        <begin position="2112"/>
        <end position="2133"/>
    </location>
</feature>
<feature type="region of interest" description="Disordered" evidence="5">
    <location>
        <begin position="244"/>
        <end position="264"/>
    </location>
</feature>
<comment type="caution">
    <text evidence="7">The sequence shown here is derived from an EMBL/GenBank/DDBJ whole genome shotgun (WGS) entry which is preliminary data.</text>
</comment>
<feature type="compositionally biased region" description="Low complexity" evidence="5">
    <location>
        <begin position="452"/>
        <end position="466"/>
    </location>
</feature>
<feature type="region of interest" description="Disordered" evidence="5">
    <location>
        <begin position="2533"/>
        <end position="2569"/>
    </location>
</feature>
<evidence type="ECO:0000313" key="8">
    <source>
        <dbReference type="Proteomes" id="UP000319728"/>
    </source>
</evidence>
<feature type="region of interest" description="Disordered" evidence="5">
    <location>
        <begin position="179"/>
        <end position="219"/>
    </location>
</feature>
<evidence type="ECO:0000313" key="7">
    <source>
        <dbReference type="EMBL" id="TWJ27444.1"/>
    </source>
</evidence>
<feature type="region of interest" description="Disordered" evidence="5">
    <location>
        <begin position="498"/>
        <end position="593"/>
    </location>
</feature>
<organism evidence="7 8">
    <name type="scientific">Micromonospora sagamiensis</name>
    <dbReference type="NCBI Taxonomy" id="47875"/>
    <lineage>
        <taxon>Bacteria</taxon>
        <taxon>Bacillati</taxon>
        <taxon>Actinomycetota</taxon>
        <taxon>Actinomycetes</taxon>
        <taxon>Micromonosporales</taxon>
        <taxon>Micromonosporaceae</taxon>
        <taxon>Micromonospora</taxon>
    </lineage>
</organism>
<feature type="compositionally biased region" description="Basic and acidic residues" evidence="5">
    <location>
        <begin position="1711"/>
        <end position="1752"/>
    </location>
</feature>
<feature type="compositionally biased region" description="Pro residues" evidence="5">
    <location>
        <begin position="2116"/>
        <end position="2128"/>
    </location>
</feature>
<feature type="region of interest" description="Disordered" evidence="5">
    <location>
        <begin position="1338"/>
        <end position="1398"/>
    </location>
</feature>
<dbReference type="Pfam" id="PF00400">
    <property type="entry name" value="WD40"/>
    <property type="match status" value="3"/>
</dbReference>
<feature type="compositionally biased region" description="Basic and acidic residues" evidence="5">
    <location>
        <begin position="3138"/>
        <end position="3148"/>
    </location>
</feature>
<feature type="repeat" description="WD" evidence="3">
    <location>
        <begin position="59"/>
        <end position="102"/>
    </location>
</feature>
<feature type="compositionally biased region" description="Basic and acidic residues" evidence="5">
    <location>
        <begin position="1633"/>
        <end position="1666"/>
    </location>
</feature>
<keyword evidence="8" id="KW-1185">Reference proteome</keyword>
<dbReference type="InterPro" id="IPR001680">
    <property type="entry name" value="WD40_rpt"/>
</dbReference>
<feature type="repeat" description="WD" evidence="3">
    <location>
        <begin position="150"/>
        <end position="183"/>
    </location>
</feature>
<evidence type="ECO:0000256" key="5">
    <source>
        <dbReference type="SAM" id="MobiDB-lite"/>
    </source>
</evidence>
<evidence type="ECO:0000256" key="2">
    <source>
        <dbReference type="ARBA" id="ARBA00022737"/>
    </source>
</evidence>
<evidence type="ECO:0000256" key="4">
    <source>
        <dbReference type="SAM" id="Coils"/>
    </source>
</evidence>
<feature type="compositionally biased region" description="Low complexity" evidence="5">
    <location>
        <begin position="183"/>
        <end position="219"/>
    </location>
</feature>
<dbReference type="PROSITE" id="PS50082">
    <property type="entry name" value="WD_REPEATS_2"/>
    <property type="match status" value="3"/>
</dbReference>
<accession>A0A562WCZ6</accession>
<feature type="region of interest" description="Disordered" evidence="5">
    <location>
        <begin position="3121"/>
        <end position="3148"/>
    </location>
</feature>
<feature type="repeat" description="WD" evidence="3">
    <location>
        <begin position="15"/>
        <end position="58"/>
    </location>
</feature>
<feature type="region of interest" description="Disordered" evidence="5">
    <location>
        <begin position="380"/>
        <end position="481"/>
    </location>
</feature>
<feature type="region of interest" description="Disordered" evidence="5">
    <location>
        <begin position="3063"/>
        <end position="3098"/>
    </location>
</feature>
<feature type="compositionally biased region" description="Low complexity" evidence="5">
    <location>
        <begin position="1440"/>
        <end position="1460"/>
    </location>
</feature>
<keyword evidence="2" id="KW-0677">Repeat</keyword>
<feature type="compositionally biased region" description="Low complexity" evidence="5">
    <location>
        <begin position="1370"/>
        <end position="1380"/>
    </location>
</feature>
<feature type="domain" description="Tox-PL" evidence="6">
    <location>
        <begin position="1260"/>
        <end position="1319"/>
    </location>
</feature>
<dbReference type="Proteomes" id="UP000319728">
    <property type="component" value="Unassembled WGS sequence"/>
</dbReference>